<dbReference type="AlphaFoldDB" id="A0A2S0I8M0"/>
<keyword evidence="3" id="KW-1003">Cell membrane</keyword>
<dbReference type="InterPro" id="IPR003593">
    <property type="entry name" value="AAA+_ATPase"/>
</dbReference>
<dbReference type="RefSeq" id="WP_105239165.1">
    <property type="nucleotide sequence ID" value="NZ_CP023270.1"/>
</dbReference>
<keyword evidence="4" id="KW-0547">Nucleotide-binding</keyword>
<evidence type="ECO:0000256" key="2">
    <source>
        <dbReference type="ARBA" id="ARBA00022448"/>
    </source>
</evidence>
<dbReference type="Pfam" id="PF00005">
    <property type="entry name" value="ABC_tran"/>
    <property type="match status" value="1"/>
</dbReference>
<evidence type="ECO:0000313" key="7">
    <source>
        <dbReference type="EMBL" id="AVJ28371.1"/>
    </source>
</evidence>
<dbReference type="Gene3D" id="3.40.50.300">
    <property type="entry name" value="P-loop containing nucleotide triphosphate hydrolases"/>
    <property type="match status" value="1"/>
</dbReference>
<keyword evidence="3" id="KW-0472">Membrane</keyword>
<dbReference type="PANTHER" id="PTHR42788">
    <property type="entry name" value="TAURINE IMPORT ATP-BINDING PROTEIN-RELATED"/>
    <property type="match status" value="1"/>
</dbReference>
<evidence type="ECO:0000256" key="5">
    <source>
        <dbReference type="ARBA" id="ARBA00022840"/>
    </source>
</evidence>
<sequence length="265" mass="28122">MTAAPLPVLQARNLALRYPGADDAVFDGVDLDLARGEVVAVLGASGAGKSSLLRVLAGLQPATAGTLLMEGAPLTGVHPRVAVAFQDPSLLPWLSLERNVAFGLDFKHQPALTDAQRRARVAQAIDEVGLAHARHLRPAQLSGGMAQRTALARCLARQPSVLLLDEPFGALDEVTRGEMQELLRKVVADFQTAAVLITHDIDEALLLADRIVLLGGAPGRILGVWQVDLPQPRADLLPEMGALRLEILTRLRAALRATRGAAVLA</sequence>
<dbReference type="InterPro" id="IPR027417">
    <property type="entry name" value="P-loop_NTPase"/>
</dbReference>
<evidence type="ECO:0000259" key="6">
    <source>
        <dbReference type="PROSITE" id="PS50893"/>
    </source>
</evidence>
<accession>A0A2S0I8M0</accession>
<dbReference type="Proteomes" id="UP000239477">
    <property type="component" value="Chromosome"/>
</dbReference>
<reference evidence="7 8" key="1">
    <citation type="submission" date="2017-09" db="EMBL/GenBank/DDBJ databases">
        <title>Genomic, metabolic, and phenotypic characteristics of bacterial isolates from the natural microbiome of the model nematode Caenorhabditis elegans.</title>
        <authorList>
            <person name="Zimmermann J."/>
            <person name="Obeng N."/>
            <person name="Yang W."/>
            <person name="Obeng O."/>
            <person name="Kissoyan K."/>
            <person name="Pees B."/>
            <person name="Dirksen P."/>
            <person name="Hoppner M."/>
            <person name="Franke A."/>
            <person name="Rosenstiel P."/>
            <person name="Leippe M."/>
            <person name="Dierking K."/>
            <person name="Kaleta C."/>
            <person name="Schulenburg H."/>
        </authorList>
    </citation>
    <scope>NUCLEOTIDE SEQUENCE [LARGE SCALE GENOMIC DNA]</scope>
    <source>
        <strain evidence="7 8">MYb73</strain>
    </source>
</reference>
<dbReference type="SMART" id="SM00382">
    <property type="entry name" value="AAA"/>
    <property type="match status" value="1"/>
</dbReference>
<feature type="domain" description="ABC transporter" evidence="6">
    <location>
        <begin position="9"/>
        <end position="241"/>
    </location>
</feature>
<evidence type="ECO:0000256" key="3">
    <source>
        <dbReference type="ARBA" id="ARBA00022475"/>
    </source>
</evidence>
<keyword evidence="2" id="KW-0813">Transport</keyword>
<proteinExistence type="inferred from homology"/>
<evidence type="ECO:0000313" key="8">
    <source>
        <dbReference type="Proteomes" id="UP000239477"/>
    </source>
</evidence>
<dbReference type="EMBL" id="CP023270">
    <property type="protein sequence ID" value="AVJ28371.1"/>
    <property type="molecule type" value="Genomic_DNA"/>
</dbReference>
<evidence type="ECO:0000256" key="4">
    <source>
        <dbReference type="ARBA" id="ARBA00022741"/>
    </source>
</evidence>
<gene>
    <name evidence="7" type="ORF">CLM73_15330</name>
</gene>
<dbReference type="GO" id="GO:0016887">
    <property type="term" value="F:ATP hydrolysis activity"/>
    <property type="evidence" value="ECO:0007669"/>
    <property type="project" value="InterPro"/>
</dbReference>
<dbReference type="GO" id="GO:0005524">
    <property type="term" value="F:ATP binding"/>
    <property type="evidence" value="ECO:0007669"/>
    <property type="project" value="UniProtKB-KW"/>
</dbReference>
<dbReference type="PANTHER" id="PTHR42788:SF19">
    <property type="entry name" value="ALIPHATIC SULFONATES IMPORT ATP-BINDING PROTEIN SSUB 2"/>
    <property type="match status" value="1"/>
</dbReference>
<dbReference type="InterPro" id="IPR003439">
    <property type="entry name" value="ABC_transporter-like_ATP-bd"/>
</dbReference>
<comment type="similarity">
    <text evidence="1">Belongs to the ABC transporter superfamily.</text>
</comment>
<organism evidence="7 8">
    <name type="scientific">Achromobacter spanius</name>
    <dbReference type="NCBI Taxonomy" id="217203"/>
    <lineage>
        <taxon>Bacteria</taxon>
        <taxon>Pseudomonadati</taxon>
        <taxon>Pseudomonadota</taxon>
        <taxon>Betaproteobacteria</taxon>
        <taxon>Burkholderiales</taxon>
        <taxon>Alcaligenaceae</taxon>
        <taxon>Achromobacter</taxon>
    </lineage>
</organism>
<evidence type="ECO:0000256" key="1">
    <source>
        <dbReference type="ARBA" id="ARBA00005417"/>
    </source>
</evidence>
<dbReference type="SUPFAM" id="SSF52540">
    <property type="entry name" value="P-loop containing nucleoside triphosphate hydrolases"/>
    <property type="match status" value="1"/>
</dbReference>
<keyword evidence="8" id="KW-1185">Reference proteome</keyword>
<dbReference type="PROSITE" id="PS50893">
    <property type="entry name" value="ABC_TRANSPORTER_2"/>
    <property type="match status" value="1"/>
</dbReference>
<dbReference type="InterPro" id="IPR050166">
    <property type="entry name" value="ABC_transporter_ATP-bind"/>
</dbReference>
<keyword evidence="5 7" id="KW-0067">ATP-binding</keyword>
<dbReference type="CDD" id="cd03293">
    <property type="entry name" value="ABC_NrtD_SsuB_transporters"/>
    <property type="match status" value="1"/>
</dbReference>
<protein>
    <submittedName>
        <fullName evidence="7">ABC transporter ATP-binding protein</fullName>
    </submittedName>
</protein>
<dbReference type="OrthoDB" id="9783039at2"/>
<name>A0A2S0I8M0_9BURK</name>